<dbReference type="EMBL" id="JARBDR010000335">
    <property type="protein sequence ID" value="KAJ8315883.1"/>
    <property type="molecule type" value="Genomic_DNA"/>
</dbReference>
<dbReference type="InterPro" id="IPR007527">
    <property type="entry name" value="Znf_SWIM"/>
</dbReference>
<sequence length="479" mass="54754">MSLSVKWFQQKDLSGHWSRSIRAIPEKFSLESIRQYLMESRDKTFDKDSVRAFKSLKAYKYFQAGYVQKISTCTAKDLSVSDDDLFLAKAEVLPSMERKVYKVNVCLSSCGDVLGGSCMCVAGLGAACSHLAALLFAFDRKLLYSQLSHEQLKCGAVQHLWYSNIAGDSEIKGREINKLISDSGENLVVETMNEANTWEKAYIKVDFIKALLQIIHTIPNAVLNLYNIGKGRKNELEMYHLQNERHTLSILNNINLPCKFFKVFLCTIPKVMIKCTGRRSLSCLIHQIWSTAVDQRNEGHTQFIQGLKRVGIWQTCYSPLLPHSALNELKLMERTDTFHYLFMPVPGLTVRKFLHVFKADFSEVGTNKRLQEEHIYKLFVKYIRDVAVKLYHIRIEAIYYFTFPQEQIASCQVFALFHPLSSKAASANASNSSDPLTIFEKVYPPFTLSSSKNTPPGLYSLKYKLHFIIENIPLKIFSE</sequence>
<feature type="domain" description="SWIM-type" evidence="2">
    <location>
        <begin position="101"/>
        <end position="139"/>
    </location>
</feature>
<keyword evidence="1" id="KW-0479">Metal-binding</keyword>
<comment type="caution">
    <text evidence="3">The sequence shown here is derived from an EMBL/GenBank/DDBJ whole genome shotgun (WGS) entry which is preliminary data.</text>
</comment>
<evidence type="ECO:0000313" key="3">
    <source>
        <dbReference type="EMBL" id="KAJ8315883.1"/>
    </source>
</evidence>
<dbReference type="PANTHER" id="PTHR47526:SF3">
    <property type="entry name" value="PHD-TYPE DOMAIN-CONTAINING PROTEIN"/>
    <property type="match status" value="1"/>
</dbReference>
<gene>
    <name evidence="3" type="ORF">KUTeg_006559</name>
</gene>
<dbReference type="PANTHER" id="PTHR47526">
    <property type="entry name" value="ATP-DEPENDENT DNA HELICASE"/>
    <property type="match status" value="1"/>
</dbReference>
<evidence type="ECO:0000259" key="2">
    <source>
        <dbReference type="PROSITE" id="PS50966"/>
    </source>
</evidence>
<protein>
    <recommendedName>
        <fullName evidence="2">SWIM-type domain-containing protein</fullName>
    </recommendedName>
</protein>
<organism evidence="3 4">
    <name type="scientific">Tegillarca granosa</name>
    <name type="common">Malaysian cockle</name>
    <name type="synonym">Anadara granosa</name>
    <dbReference type="NCBI Taxonomy" id="220873"/>
    <lineage>
        <taxon>Eukaryota</taxon>
        <taxon>Metazoa</taxon>
        <taxon>Spiralia</taxon>
        <taxon>Lophotrochozoa</taxon>
        <taxon>Mollusca</taxon>
        <taxon>Bivalvia</taxon>
        <taxon>Autobranchia</taxon>
        <taxon>Pteriomorphia</taxon>
        <taxon>Arcoida</taxon>
        <taxon>Arcoidea</taxon>
        <taxon>Arcidae</taxon>
        <taxon>Tegillarca</taxon>
    </lineage>
</organism>
<proteinExistence type="predicted"/>
<accession>A0ABQ9FJJ0</accession>
<dbReference type="PROSITE" id="PS50966">
    <property type="entry name" value="ZF_SWIM"/>
    <property type="match status" value="1"/>
</dbReference>
<evidence type="ECO:0000256" key="1">
    <source>
        <dbReference type="PROSITE-ProRule" id="PRU00325"/>
    </source>
</evidence>
<name>A0ABQ9FJJ0_TEGGR</name>
<reference evidence="3 4" key="1">
    <citation type="submission" date="2022-12" db="EMBL/GenBank/DDBJ databases">
        <title>Chromosome-level genome of Tegillarca granosa.</title>
        <authorList>
            <person name="Kim J."/>
        </authorList>
    </citation>
    <scope>NUCLEOTIDE SEQUENCE [LARGE SCALE GENOMIC DNA]</scope>
    <source>
        <strain evidence="3">Teg-2019</strain>
        <tissue evidence="3">Adductor muscle</tissue>
    </source>
</reference>
<evidence type="ECO:0000313" key="4">
    <source>
        <dbReference type="Proteomes" id="UP001217089"/>
    </source>
</evidence>
<keyword evidence="4" id="KW-1185">Reference proteome</keyword>
<dbReference type="Proteomes" id="UP001217089">
    <property type="component" value="Unassembled WGS sequence"/>
</dbReference>
<keyword evidence="1" id="KW-0863">Zinc-finger</keyword>
<keyword evidence="1" id="KW-0862">Zinc</keyword>